<dbReference type="AlphaFoldDB" id="A0A6G7CNW1"/>
<dbReference type="Pfam" id="PF12975">
    <property type="entry name" value="DUF3859"/>
    <property type="match status" value="1"/>
</dbReference>
<gene>
    <name evidence="2" type="ORF">G5S32_17455</name>
</gene>
<sequence>MAKRTPVIQITSYGIYTNWDAKSKDLPKIKEFTQEVIAEEGVEFGFTVNIKKAKGKLLEFCIYHPGIINKKGKVLEPFDGEVYVRSDDWNFYLGDTVQLLCPINGLESNLGEWRMVMEMEGKTIAEKKFKVVARDEGQFWKHRGF</sequence>
<evidence type="ECO:0000259" key="1">
    <source>
        <dbReference type="Pfam" id="PF12975"/>
    </source>
</evidence>
<dbReference type="InterPro" id="IPR024331">
    <property type="entry name" value="DUF3859"/>
</dbReference>
<proteinExistence type="predicted"/>
<dbReference type="KEGG" id="vzi:G5S32_17455"/>
<dbReference type="Proteomes" id="UP000503003">
    <property type="component" value="Chromosome 2"/>
</dbReference>
<evidence type="ECO:0000313" key="3">
    <source>
        <dbReference type="Proteomes" id="UP000503003"/>
    </source>
</evidence>
<evidence type="ECO:0000313" key="2">
    <source>
        <dbReference type="EMBL" id="QIH43770.1"/>
    </source>
</evidence>
<dbReference type="RefSeq" id="WP_165313440.1">
    <property type="nucleotide sequence ID" value="NZ_CP049332.1"/>
</dbReference>
<reference evidence="2 3" key="1">
    <citation type="submission" date="2020-02" db="EMBL/GenBank/DDBJ databases">
        <title>A complete genome of a marine bacterium Vibrio sp. ZWAL4003 isolated from the mangrove sediment with the ability to degrade polysaccharides.</title>
        <authorList>
            <person name="Wu J."/>
            <person name="Qu W."/>
            <person name="Zeng R."/>
        </authorList>
    </citation>
    <scope>NUCLEOTIDE SEQUENCE [LARGE SCALE GENOMIC DNA]</scope>
    <source>
        <strain evidence="2 3">ZWAL4003</strain>
    </source>
</reference>
<keyword evidence="3" id="KW-1185">Reference proteome</keyword>
<dbReference type="Gene3D" id="2.60.40.2390">
    <property type="match status" value="1"/>
</dbReference>
<name>A0A6G7CNW1_9VIBR</name>
<protein>
    <submittedName>
        <fullName evidence="2">DUF3859 domain-containing protein</fullName>
    </submittedName>
</protein>
<dbReference type="EMBL" id="CP049332">
    <property type="protein sequence ID" value="QIH43770.1"/>
    <property type="molecule type" value="Genomic_DNA"/>
</dbReference>
<feature type="domain" description="DUF3859" evidence="1">
    <location>
        <begin position="6"/>
        <end position="131"/>
    </location>
</feature>
<accession>A0A6G7CNW1</accession>
<organism evidence="2 3">
    <name type="scientific">Vibrio ziniensis</name>
    <dbReference type="NCBI Taxonomy" id="2711221"/>
    <lineage>
        <taxon>Bacteria</taxon>
        <taxon>Pseudomonadati</taxon>
        <taxon>Pseudomonadota</taxon>
        <taxon>Gammaproteobacteria</taxon>
        <taxon>Vibrionales</taxon>
        <taxon>Vibrionaceae</taxon>
        <taxon>Vibrio</taxon>
    </lineage>
</organism>